<organism evidence="3 4">
    <name type="scientific">Sporosarcina oncorhynchi</name>
    <dbReference type="NCBI Taxonomy" id="3056444"/>
    <lineage>
        <taxon>Bacteria</taxon>
        <taxon>Bacillati</taxon>
        <taxon>Bacillota</taxon>
        <taxon>Bacilli</taxon>
        <taxon>Bacillales</taxon>
        <taxon>Caryophanaceae</taxon>
        <taxon>Sporosarcina</taxon>
    </lineage>
</organism>
<evidence type="ECO:0000259" key="2">
    <source>
        <dbReference type="PROSITE" id="PS51736"/>
    </source>
</evidence>
<reference evidence="3 4" key="1">
    <citation type="submission" date="2023-06" db="EMBL/GenBank/DDBJ databases">
        <title>Sporosarcina sp. nov., isolated from Korean tranditional fermented seafood 'Jeotgal'.</title>
        <authorList>
            <person name="Yang A.I."/>
            <person name="Shin N.-R."/>
        </authorList>
    </citation>
    <scope>NUCLEOTIDE SEQUENCE [LARGE SCALE GENOMIC DNA]</scope>
    <source>
        <strain evidence="3 4">T2O-4</strain>
    </source>
</reference>
<dbReference type="PROSITE" id="PS51736">
    <property type="entry name" value="RECOMBINASES_3"/>
    <property type="match status" value="1"/>
</dbReference>
<evidence type="ECO:0000313" key="3">
    <source>
        <dbReference type="EMBL" id="WOV86038.1"/>
    </source>
</evidence>
<feature type="domain" description="Resolvase/invertase-type recombinase catalytic" evidence="2">
    <location>
        <begin position="8"/>
        <end position="153"/>
    </location>
</feature>
<dbReference type="InterPro" id="IPR006119">
    <property type="entry name" value="Resolv_N"/>
</dbReference>
<evidence type="ECO:0000313" key="4">
    <source>
        <dbReference type="Proteomes" id="UP001303902"/>
    </source>
</evidence>
<keyword evidence="4" id="KW-1185">Reference proteome</keyword>
<dbReference type="SUPFAM" id="SSF53041">
    <property type="entry name" value="Resolvase-like"/>
    <property type="match status" value="1"/>
</dbReference>
<accession>A0ABZ0L285</accession>
<dbReference type="CDD" id="cd00338">
    <property type="entry name" value="Ser_Recombinase"/>
    <property type="match status" value="1"/>
</dbReference>
<dbReference type="EMBL" id="CP129118">
    <property type="protein sequence ID" value="WOV86038.1"/>
    <property type="molecule type" value="Genomic_DNA"/>
</dbReference>
<dbReference type="Gene3D" id="3.40.50.1390">
    <property type="entry name" value="Resolvase, N-terminal catalytic domain"/>
    <property type="match status" value="1"/>
</dbReference>
<gene>
    <name evidence="3" type="ORF">QWT69_08710</name>
</gene>
<proteinExistence type="inferred from homology"/>
<sequence length="221" mass="25244">MASPDNSSCVLYCRVSTEKDTQEASLARQEEELTKLAGELGLVIRQTFKEKHSGYDMERDGLLDLLDYIRQEQVGTVLVQDETRLGRGNARVAILHLLAKTDTTIITNHDSGPMKLNEMDSMLLEILAIVEEYQRKLHNAKIRRGMKRAVREGYRPEHNLRNKGNIEGRERIEVPLNEIISLRQKGLTYEEIAGVLQGLGHSISKATVHRRFKEYEMEQEG</sequence>
<dbReference type="PANTHER" id="PTHR30461">
    <property type="entry name" value="DNA-INVERTASE FROM LAMBDOID PROPHAGE"/>
    <property type="match status" value="1"/>
</dbReference>
<evidence type="ECO:0000256" key="1">
    <source>
        <dbReference type="ARBA" id="ARBA00009913"/>
    </source>
</evidence>
<dbReference type="InterPro" id="IPR036162">
    <property type="entry name" value="Resolvase-like_N_sf"/>
</dbReference>
<dbReference type="Pfam" id="PF00239">
    <property type="entry name" value="Resolvase"/>
    <property type="match status" value="1"/>
</dbReference>
<dbReference type="InterPro" id="IPR050639">
    <property type="entry name" value="SSR_resolvase"/>
</dbReference>
<protein>
    <submittedName>
        <fullName evidence="3">Recombinase family protein</fullName>
    </submittedName>
</protein>
<dbReference type="PANTHER" id="PTHR30461:SF26">
    <property type="entry name" value="RESOLVASE HOMOLOG YNEB"/>
    <property type="match status" value="1"/>
</dbReference>
<dbReference type="RefSeq" id="WP_317964812.1">
    <property type="nucleotide sequence ID" value="NZ_CP129118.1"/>
</dbReference>
<dbReference type="SMART" id="SM00857">
    <property type="entry name" value="Resolvase"/>
    <property type="match status" value="1"/>
</dbReference>
<dbReference type="Proteomes" id="UP001303902">
    <property type="component" value="Chromosome"/>
</dbReference>
<comment type="similarity">
    <text evidence="1">Belongs to the site-specific recombinase resolvase family.</text>
</comment>
<name>A0ABZ0L285_9BACL</name>